<dbReference type="SFLD" id="SFLDS00029">
    <property type="entry name" value="Radical_SAM"/>
    <property type="match status" value="1"/>
</dbReference>
<evidence type="ECO:0000256" key="1">
    <source>
        <dbReference type="ARBA" id="ARBA00001352"/>
    </source>
</evidence>
<dbReference type="Proteomes" id="UP001143307">
    <property type="component" value="Unassembled WGS sequence"/>
</dbReference>
<dbReference type="EMBL" id="SHNP01000006">
    <property type="protein sequence ID" value="MCX2975262.1"/>
    <property type="molecule type" value="Genomic_DNA"/>
</dbReference>
<reference evidence="15" key="1">
    <citation type="submission" date="2019-02" db="EMBL/GenBank/DDBJ databases">
        <authorList>
            <person name="Li S.-H."/>
        </authorList>
    </citation>
    <scope>NUCLEOTIDE SEQUENCE</scope>
    <source>
        <strain evidence="15">IMCC8485</strain>
    </source>
</reference>
<dbReference type="PANTHER" id="PTHR30538">
    <property type="entry name" value="LYSINE 2,3-AMINOMUTASE-RELATED"/>
    <property type="match status" value="1"/>
</dbReference>
<proteinExistence type="inferred from homology"/>
<comment type="similarity">
    <text evidence="4">Belongs to the radical SAM superfamily. KamA family.</text>
</comment>
<evidence type="ECO:0000256" key="10">
    <source>
        <dbReference type="ARBA" id="ARBA00023004"/>
    </source>
</evidence>
<keyword evidence="16" id="KW-1185">Reference proteome</keyword>
<evidence type="ECO:0000256" key="8">
    <source>
        <dbReference type="ARBA" id="ARBA00022723"/>
    </source>
</evidence>
<dbReference type="SUPFAM" id="SSF102114">
    <property type="entry name" value="Radical SAM enzymes"/>
    <property type="match status" value="1"/>
</dbReference>
<comment type="catalytic activity">
    <reaction evidence="1">
        <text>L-lysine = D-beta-lysine</text>
        <dbReference type="Rhea" id="RHEA:44148"/>
        <dbReference type="ChEBI" id="CHEBI:32551"/>
        <dbReference type="ChEBI" id="CHEBI:84138"/>
    </reaction>
</comment>
<evidence type="ECO:0000256" key="2">
    <source>
        <dbReference type="ARBA" id="ARBA00001933"/>
    </source>
</evidence>
<evidence type="ECO:0000313" key="16">
    <source>
        <dbReference type="Proteomes" id="UP001143307"/>
    </source>
</evidence>
<keyword evidence="12" id="KW-0413">Isomerase</keyword>
<dbReference type="NCBIfam" id="TIGR00238">
    <property type="entry name" value="KamA family radical SAM protein"/>
    <property type="match status" value="1"/>
</dbReference>
<evidence type="ECO:0000256" key="3">
    <source>
        <dbReference type="ARBA" id="ARBA00001966"/>
    </source>
</evidence>
<name>A0ABT3SZ43_9GAMM</name>
<dbReference type="SFLD" id="SFLDF00314">
    <property type="entry name" value="L-lysine_2_3-aminomutase_(yjeK"/>
    <property type="match status" value="1"/>
</dbReference>
<dbReference type="RefSeq" id="WP_279253906.1">
    <property type="nucleotide sequence ID" value="NZ_SHNP01000006.1"/>
</dbReference>
<dbReference type="InterPro" id="IPR022462">
    <property type="entry name" value="EpmB"/>
</dbReference>
<evidence type="ECO:0000256" key="13">
    <source>
        <dbReference type="ARBA" id="ARBA00030756"/>
    </source>
</evidence>
<dbReference type="Pfam" id="PF04055">
    <property type="entry name" value="Radical_SAM"/>
    <property type="match status" value="1"/>
</dbReference>
<protein>
    <recommendedName>
        <fullName evidence="5">L-lysine 2,3-aminomutase</fullName>
    </recommendedName>
    <alternativeName>
        <fullName evidence="13">EF-P post-translational modification enzyme B</fullName>
    </alternativeName>
</protein>
<evidence type="ECO:0000256" key="5">
    <source>
        <dbReference type="ARBA" id="ARBA00022363"/>
    </source>
</evidence>
<evidence type="ECO:0000313" key="15">
    <source>
        <dbReference type="EMBL" id="MCX2975262.1"/>
    </source>
</evidence>
<dbReference type="PANTHER" id="PTHR30538:SF1">
    <property type="entry name" value="L-LYSINE 2,3-AMINOMUTASE"/>
    <property type="match status" value="1"/>
</dbReference>
<gene>
    <name evidence="15" type="primary">epmB</name>
    <name evidence="15" type="ORF">EYC87_16905</name>
</gene>
<evidence type="ECO:0000256" key="9">
    <source>
        <dbReference type="ARBA" id="ARBA00022898"/>
    </source>
</evidence>
<evidence type="ECO:0000256" key="11">
    <source>
        <dbReference type="ARBA" id="ARBA00023014"/>
    </source>
</evidence>
<dbReference type="NCBIfam" id="TIGR03821">
    <property type="entry name" value="EFP_modif_epmB"/>
    <property type="match status" value="1"/>
</dbReference>
<dbReference type="CDD" id="cd01335">
    <property type="entry name" value="Radical_SAM"/>
    <property type="match status" value="1"/>
</dbReference>
<keyword evidence="11" id="KW-0411">Iron-sulfur</keyword>
<evidence type="ECO:0000256" key="7">
    <source>
        <dbReference type="ARBA" id="ARBA00022691"/>
    </source>
</evidence>
<dbReference type="InterPro" id="IPR013785">
    <property type="entry name" value="Aldolase_TIM"/>
</dbReference>
<keyword evidence="7" id="KW-0949">S-adenosyl-L-methionine</keyword>
<comment type="caution">
    <text evidence="15">The sequence shown here is derived from an EMBL/GenBank/DDBJ whole genome shotgun (WGS) entry which is preliminary data.</text>
</comment>
<dbReference type="PIRSF" id="PIRSF004911">
    <property type="entry name" value="DUF160"/>
    <property type="match status" value="1"/>
</dbReference>
<dbReference type="InterPro" id="IPR007197">
    <property type="entry name" value="rSAM"/>
</dbReference>
<dbReference type="SFLD" id="SFLDG01070">
    <property type="entry name" value="PLP-dependent"/>
    <property type="match status" value="1"/>
</dbReference>
<evidence type="ECO:0000256" key="6">
    <source>
        <dbReference type="ARBA" id="ARBA00022485"/>
    </source>
</evidence>
<keyword evidence="8" id="KW-0479">Metal-binding</keyword>
<organism evidence="15 16">
    <name type="scientific">Candidatus Seongchinamella marina</name>
    <dbReference type="NCBI Taxonomy" id="2518990"/>
    <lineage>
        <taxon>Bacteria</taxon>
        <taxon>Pseudomonadati</taxon>
        <taxon>Pseudomonadota</taxon>
        <taxon>Gammaproteobacteria</taxon>
        <taxon>Cellvibrionales</taxon>
        <taxon>Halieaceae</taxon>
        <taxon>Seongchinamella</taxon>
    </lineage>
</organism>
<evidence type="ECO:0000256" key="4">
    <source>
        <dbReference type="ARBA" id="ARBA00008703"/>
    </source>
</evidence>
<keyword evidence="10" id="KW-0408">Iron</keyword>
<dbReference type="Gene3D" id="3.20.20.70">
    <property type="entry name" value="Aldolase class I"/>
    <property type="match status" value="1"/>
</dbReference>
<comment type="cofactor">
    <cofactor evidence="2">
        <name>pyridoxal 5'-phosphate</name>
        <dbReference type="ChEBI" id="CHEBI:597326"/>
    </cofactor>
</comment>
<keyword evidence="9" id="KW-0663">Pyridoxal phosphate</keyword>
<dbReference type="PROSITE" id="PS51918">
    <property type="entry name" value="RADICAL_SAM"/>
    <property type="match status" value="1"/>
</dbReference>
<accession>A0ABT3SZ43</accession>
<dbReference type="InterPro" id="IPR058240">
    <property type="entry name" value="rSAM_sf"/>
</dbReference>
<comment type="cofactor">
    <cofactor evidence="3">
        <name>[4Fe-4S] cluster</name>
        <dbReference type="ChEBI" id="CHEBI:49883"/>
    </cofactor>
</comment>
<feature type="domain" description="Radical SAM core" evidence="14">
    <location>
        <begin position="105"/>
        <end position="329"/>
    </location>
</feature>
<dbReference type="InterPro" id="IPR003739">
    <property type="entry name" value="Lys_aminomutase/Glu_NH3_mut"/>
</dbReference>
<keyword evidence="6" id="KW-0004">4Fe-4S</keyword>
<sequence length="338" mass="37141">MIPLSELHAESDWQVELQAVVRSGRQLLSQLGLDAQAVGYSELAGEDFPLKVPQSFISRMTHGDPDDPLLRQVLSVSAELLQVPGFGDDPVGETRDNITHPGVIQKYHGRALLILSGGCAINCRYCFRRHFPYNENRNSREEWLHAVRHIADDPSISEVILSGGDPLLVSDQQLKSLVGQLAAIPHLQRLRVHSRLPIVLPSRVTAGLVNALAGTRLQSVLVVHSNHGNEINTEVKNALRKLSSGKITLLNQAVLLAGINDTEDELADLSEQLFTAGVLPYYLHLLDRVRGAAHFEVTARRGLELITQLENRLPGYLVPRLVREDAGEPAKARVTAAP</sequence>
<evidence type="ECO:0000259" key="14">
    <source>
        <dbReference type="PROSITE" id="PS51918"/>
    </source>
</evidence>
<evidence type="ECO:0000256" key="12">
    <source>
        <dbReference type="ARBA" id="ARBA00023235"/>
    </source>
</evidence>